<dbReference type="Pfam" id="PF07791">
    <property type="entry name" value="Imm11"/>
    <property type="match status" value="1"/>
</dbReference>
<protein>
    <recommendedName>
        <fullName evidence="1">Immunity MXAN-0049 protein domain-containing protein</fullName>
    </recommendedName>
</protein>
<name>A0ABX2P774_9PROT</name>
<feature type="domain" description="Immunity MXAN-0049 protein" evidence="1">
    <location>
        <begin position="91"/>
        <end position="180"/>
    </location>
</feature>
<comment type="caution">
    <text evidence="2">The sequence shown here is derived from an EMBL/GenBank/DDBJ whole genome shotgun (WGS) entry which is preliminary data.</text>
</comment>
<accession>A0ABX2P774</accession>
<dbReference type="EMBL" id="JABXXV010000006">
    <property type="protein sequence ID" value="NVN47360.1"/>
    <property type="molecule type" value="Genomic_DNA"/>
</dbReference>
<evidence type="ECO:0000259" key="1">
    <source>
        <dbReference type="Pfam" id="PF07791"/>
    </source>
</evidence>
<reference evidence="2 3" key="1">
    <citation type="submission" date="2020-06" db="EMBL/GenBank/DDBJ databases">
        <title>Synonyms of Asaia species.</title>
        <authorList>
            <person name="Sombolestani A."/>
        </authorList>
    </citation>
    <scope>NUCLEOTIDE SEQUENCE [LARGE SCALE GENOMIC DNA]</scope>
    <source>
        <strain evidence="2 3">LMG 27047</strain>
    </source>
</reference>
<keyword evidence="3" id="KW-1185">Reference proteome</keyword>
<proteinExistence type="predicted"/>
<evidence type="ECO:0000313" key="3">
    <source>
        <dbReference type="Proteomes" id="UP001516351"/>
    </source>
</evidence>
<organism evidence="2 3">
    <name type="scientific">Asaia spathodeae</name>
    <dbReference type="NCBI Taxonomy" id="657016"/>
    <lineage>
        <taxon>Bacteria</taxon>
        <taxon>Pseudomonadati</taxon>
        <taxon>Pseudomonadota</taxon>
        <taxon>Alphaproteobacteria</taxon>
        <taxon>Acetobacterales</taxon>
        <taxon>Acetobacteraceae</taxon>
        <taxon>Asaia</taxon>
    </lineage>
</organism>
<gene>
    <name evidence="2" type="ORF">HW542_11145</name>
</gene>
<dbReference type="InterPro" id="IPR012433">
    <property type="entry name" value="Imm11"/>
</dbReference>
<dbReference type="Proteomes" id="UP001516351">
    <property type="component" value="Unassembled WGS sequence"/>
</dbReference>
<dbReference type="RefSeq" id="WP_267311821.1">
    <property type="nucleotide sequence ID" value="NZ_JABXXV010000006.1"/>
</dbReference>
<evidence type="ECO:0000313" key="2">
    <source>
        <dbReference type="EMBL" id="NVN47360.1"/>
    </source>
</evidence>
<sequence>MSLTVYEIANEGPVGYLEIATRGEYNRVVEILKKRSAGPWTAPETKISFPFVPADIVGFGPNAVAFTSHATELLRDLIDRCAEMLPIHSAYGDYVWFNCTEFLDCVDKERLEGTSASYGENISLVWSGIKKWAFHEDKITGAPPVFRTTLFGHSLKCFCSDVFKSRVEAAGLVGMSFNPVWNSETGGIPQEFPALLGPEGLENGIIFEERQKELASRFGIFYPANWGSNNEDEGPILL</sequence>